<protein>
    <submittedName>
        <fullName evidence="4">4'-phosphopantetheinyl transferase superfamily protein</fullName>
    </submittedName>
</protein>
<keyword evidence="2 4" id="KW-0808">Transferase</keyword>
<dbReference type="Proteomes" id="UP001165296">
    <property type="component" value="Unassembled WGS sequence"/>
</dbReference>
<feature type="domain" description="4'-phosphopantetheinyl transferase" evidence="3">
    <location>
        <begin position="111"/>
        <end position="213"/>
    </location>
</feature>
<evidence type="ECO:0000313" key="5">
    <source>
        <dbReference type="Proteomes" id="UP001165296"/>
    </source>
</evidence>
<name>A0ABS8AMS8_9BACT</name>
<dbReference type="Pfam" id="PF01648">
    <property type="entry name" value="ACPS"/>
    <property type="match status" value="1"/>
</dbReference>
<dbReference type="SUPFAM" id="SSF56214">
    <property type="entry name" value="4'-phosphopantetheinyl transferase"/>
    <property type="match status" value="2"/>
</dbReference>
<dbReference type="Gene3D" id="3.90.470.20">
    <property type="entry name" value="4'-phosphopantetheinyl transferase domain"/>
    <property type="match status" value="2"/>
</dbReference>
<dbReference type="PANTHER" id="PTHR12215">
    <property type="entry name" value="PHOSPHOPANTETHEINE TRANSFERASE"/>
    <property type="match status" value="1"/>
</dbReference>
<accession>A0ABS8AMS8</accession>
<dbReference type="InterPro" id="IPR037143">
    <property type="entry name" value="4-PPantetheinyl_Trfase_dom_sf"/>
</dbReference>
<gene>
    <name evidence="4" type="ORF">LGH74_05535</name>
</gene>
<dbReference type="EMBL" id="JAJADR010000001">
    <property type="protein sequence ID" value="MCB2407429.1"/>
    <property type="molecule type" value="Genomic_DNA"/>
</dbReference>
<reference evidence="4" key="1">
    <citation type="submission" date="2021-10" db="EMBL/GenBank/DDBJ databases">
        <authorList>
            <person name="Dean J.D."/>
            <person name="Kim M.K."/>
            <person name="Newey C.N."/>
            <person name="Stoker T.S."/>
            <person name="Thompson D.W."/>
            <person name="Grose J.H."/>
        </authorList>
    </citation>
    <scope>NUCLEOTIDE SEQUENCE</scope>
    <source>
        <strain evidence="4">BT178</strain>
    </source>
</reference>
<dbReference type="PANTHER" id="PTHR12215:SF10">
    <property type="entry name" value="L-AMINOADIPATE-SEMIALDEHYDE DEHYDROGENASE-PHOSPHOPANTETHEINYL TRANSFERASE"/>
    <property type="match status" value="1"/>
</dbReference>
<proteinExistence type="inferred from homology"/>
<dbReference type="InterPro" id="IPR050559">
    <property type="entry name" value="P-Pant_transferase_sf"/>
</dbReference>
<evidence type="ECO:0000259" key="3">
    <source>
        <dbReference type="Pfam" id="PF01648"/>
    </source>
</evidence>
<comment type="similarity">
    <text evidence="1">Belongs to the P-Pant transferase superfamily. Gsp/Sfp/HetI/AcpT family.</text>
</comment>
<dbReference type="RefSeq" id="WP_226173213.1">
    <property type="nucleotide sequence ID" value="NZ_JAJADR010000001.1"/>
</dbReference>
<keyword evidence="5" id="KW-1185">Reference proteome</keyword>
<evidence type="ECO:0000313" key="4">
    <source>
        <dbReference type="EMBL" id="MCB2407429.1"/>
    </source>
</evidence>
<dbReference type="InterPro" id="IPR008278">
    <property type="entry name" value="4-PPantetheinyl_Trfase_dom"/>
</dbReference>
<evidence type="ECO:0000256" key="2">
    <source>
        <dbReference type="ARBA" id="ARBA00022679"/>
    </source>
</evidence>
<organism evidence="4 5">
    <name type="scientific">Hymenobacter lucidus</name>
    <dbReference type="NCBI Taxonomy" id="2880930"/>
    <lineage>
        <taxon>Bacteria</taxon>
        <taxon>Pseudomonadati</taxon>
        <taxon>Bacteroidota</taxon>
        <taxon>Cytophagia</taxon>
        <taxon>Cytophagales</taxon>
        <taxon>Hymenobacteraceae</taxon>
        <taxon>Hymenobacter</taxon>
    </lineage>
</organism>
<sequence>MPLHSVTLLSEHARLGLWHLTEPPAELLRQVPQAELYSQLLPATRDENRNLQWLAGRVLAHTLLAEVSPKAKAVLRNDENGRPFFEQLPAYAVSLSHSGQWVAGIVATQGRVGTDIEMVRTKAQLLATRFLSKDELANTGNDVAKHSLYWSAKETLYKLHSRRGLVFKEQIRLNPFELREAGVLTGHLLLENSRSQHQIHYQRLTPDYVLTYCVEDAVPLSF</sequence>
<dbReference type="GO" id="GO:0016740">
    <property type="term" value="F:transferase activity"/>
    <property type="evidence" value="ECO:0007669"/>
    <property type="project" value="UniProtKB-KW"/>
</dbReference>
<evidence type="ECO:0000256" key="1">
    <source>
        <dbReference type="ARBA" id="ARBA00010990"/>
    </source>
</evidence>
<comment type="caution">
    <text evidence="4">The sequence shown here is derived from an EMBL/GenBank/DDBJ whole genome shotgun (WGS) entry which is preliminary data.</text>
</comment>